<accession>A0A327JH42</accession>
<dbReference type="InterPro" id="IPR007833">
    <property type="entry name" value="Capsule_polysaccharide_synth"/>
</dbReference>
<comment type="caution">
    <text evidence="1">The sequence shown here is derived from an EMBL/GenBank/DDBJ whole genome shotgun (WGS) entry which is preliminary data.</text>
</comment>
<evidence type="ECO:0000313" key="2">
    <source>
        <dbReference type="Proteomes" id="UP000249299"/>
    </source>
</evidence>
<evidence type="ECO:0000313" key="1">
    <source>
        <dbReference type="EMBL" id="RAI25435.1"/>
    </source>
</evidence>
<dbReference type="CDD" id="cd16441">
    <property type="entry name" value="beta_Kdo_transferase_KpsS"/>
    <property type="match status" value="1"/>
</dbReference>
<dbReference type="AlphaFoldDB" id="A0A327JH42"/>
<dbReference type="GO" id="GO:0000271">
    <property type="term" value="P:polysaccharide biosynthetic process"/>
    <property type="evidence" value="ECO:0007669"/>
    <property type="project" value="InterPro"/>
</dbReference>
<name>A0A327JH42_9HYPH</name>
<sequence length="429" mass="48443">MPIAARHRTFLILQGPLSPLYARLADALEGAGSTVHRINLCFGDWLHWRRPGAVAYRGRVRDWPDFVDRFMADNGITDLILHGDRRIYHRLAADCARRRSIRVIATELGYLRPDWMTIERDATSTGSHFPDDPDAIRAIAEKVPEPDLTPIYRGSFFKVAFPDVVYNLSNVLFTPLWPHYRRHTIYHPVPEYLAWIARLTGEKRRNREAGDVVERLKRSAIPFFVFPMQLEGDFQIRDHSPFDGMADALRPVIASFAANASEEAHLLIKGHPLDNGLENWPKTIGAIVSAYDLDDRIHYLDGGRLDEMLPFATGMVTVNSTAGIEALMHGCPTKTLTPAIYDIEGLTDRRELYDFWSAPEPPDEELLAAFIRALTGTVQVRGSIYNDDGLKAAVENMAERILSRRLNMPDAYVDPPPRLDRARALGAPL</sequence>
<dbReference type="Proteomes" id="UP000249299">
    <property type="component" value="Unassembled WGS sequence"/>
</dbReference>
<proteinExistence type="predicted"/>
<dbReference type="Pfam" id="PF05159">
    <property type="entry name" value="Capsule_synth"/>
    <property type="match status" value="1"/>
</dbReference>
<keyword evidence="2" id="KW-1185">Reference proteome</keyword>
<gene>
    <name evidence="1" type="ORF">CH339_18060</name>
</gene>
<dbReference type="OrthoDB" id="9794206at2"/>
<reference evidence="1 2" key="1">
    <citation type="submission" date="2017-07" db="EMBL/GenBank/DDBJ databases">
        <title>Draft Genome Sequences of Select Purple Nonsulfur Bacteria.</title>
        <authorList>
            <person name="Lasarre B."/>
            <person name="Mckinlay J.B."/>
        </authorList>
    </citation>
    <scope>NUCLEOTIDE SEQUENCE [LARGE SCALE GENOMIC DNA]</scope>
    <source>
        <strain evidence="1 2">DSM 11290</strain>
    </source>
</reference>
<dbReference type="GO" id="GO:0015774">
    <property type="term" value="P:polysaccharide transport"/>
    <property type="evidence" value="ECO:0007669"/>
    <property type="project" value="InterPro"/>
</dbReference>
<dbReference type="RefSeq" id="WP_111435796.1">
    <property type="nucleotide sequence ID" value="NZ_JACIGG010000002.1"/>
</dbReference>
<organism evidence="1 2">
    <name type="scientific">Rhodobium orientis</name>
    <dbReference type="NCBI Taxonomy" id="34017"/>
    <lineage>
        <taxon>Bacteria</taxon>
        <taxon>Pseudomonadati</taxon>
        <taxon>Pseudomonadota</taxon>
        <taxon>Alphaproteobacteria</taxon>
        <taxon>Hyphomicrobiales</taxon>
        <taxon>Rhodobiaceae</taxon>
        <taxon>Rhodobium</taxon>
    </lineage>
</organism>
<dbReference type="EMBL" id="NPEV01000047">
    <property type="protein sequence ID" value="RAI25435.1"/>
    <property type="molecule type" value="Genomic_DNA"/>
</dbReference>
<protein>
    <submittedName>
        <fullName evidence="1">Capsular biosynthesis protein</fullName>
    </submittedName>
</protein>